<keyword evidence="4" id="KW-0175">Coiled coil</keyword>
<name>A0ABT4CND6_9CLOT</name>
<evidence type="ECO:0000256" key="1">
    <source>
        <dbReference type="ARBA" id="ARBA00023224"/>
    </source>
</evidence>
<dbReference type="PRINTS" id="PR00260">
    <property type="entry name" value="CHEMTRNSDUCR"/>
</dbReference>
<keyword evidence="9" id="KW-1185">Reference proteome</keyword>
<feature type="domain" description="Methyl-accepting transducer" evidence="6">
    <location>
        <begin position="279"/>
        <end position="543"/>
    </location>
</feature>
<dbReference type="InterPro" id="IPR024478">
    <property type="entry name" value="HlyB_4HB_MCP"/>
</dbReference>
<proteinExistence type="inferred from homology"/>
<keyword evidence="5" id="KW-0472">Membrane</keyword>
<evidence type="ECO:0000256" key="2">
    <source>
        <dbReference type="ARBA" id="ARBA00029447"/>
    </source>
</evidence>
<feature type="transmembrane region" description="Helical" evidence="5">
    <location>
        <begin position="12"/>
        <end position="30"/>
    </location>
</feature>
<feature type="coiled-coil region" evidence="4">
    <location>
        <begin position="79"/>
        <end position="106"/>
    </location>
</feature>
<evidence type="ECO:0000256" key="3">
    <source>
        <dbReference type="PROSITE-ProRule" id="PRU00284"/>
    </source>
</evidence>
<evidence type="ECO:0000259" key="7">
    <source>
        <dbReference type="PROSITE" id="PS50885"/>
    </source>
</evidence>
<evidence type="ECO:0000259" key="6">
    <source>
        <dbReference type="PROSITE" id="PS50111"/>
    </source>
</evidence>
<evidence type="ECO:0000313" key="9">
    <source>
        <dbReference type="Proteomes" id="UP001079657"/>
    </source>
</evidence>
<sequence>MLRKLKKMKVTTAMYLMLIISFAFISIVGLKSYVNMKKMNTIMCSMYHDVVKSIEYSSLLRDEFLNIRIFVNKANANYNSEYDTKIKELDKKIQENIKEYTAIKTENENKKKLNDFKESYLEYIKLWSKNNNSLKKGQKFSYEDYKNMEKLGTEIENNIAEIRDYDFKYAEIYNSRSEKIYHETLIEFALIYGFLIVIMIVISYFTVKLIKNGSRDMIEKLNIMAEGDFTFKIDSEGKNEFAVMKKQLDVSIKKISNMMRTIKEKIQNVNGESENLASAAEQMATSSENVSIAIQDTAKGTASQAEDLVTITNILNKFGEELENIVGDIEEVDSNSREMGLKVSESNNDMKNLIESLNEIINSFNEFIIKISGLGDNINQITEITKLINSIAEQTNLLALNAAIEAARAGESGKGFAVVADEIRKLAEETKISSHNINSLIDNISNDTNTMLKTTELLNSQLNNQTEILKVSMDSFNKIIKGIEEISPKIDRVSVSALSINKEKNAILERIENSSAIAEQVSASAQQIAASSEEMSASSQEVASIAQTLSSEAQEMLEEVNQFKL</sequence>
<comment type="similarity">
    <text evidence="2">Belongs to the methyl-accepting chemotaxis (MCP) protein family.</text>
</comment>
<dbReference type="RefSeq" id="WP_268047888.1">
    <property type="nucleotide sequence ID" value="NZ_JAPQES010000001.1"/>
</dbReference>
<dbReference type="Gene3D" id="1.10.287.950">
    <property type="entry name" value="Methyl-accepting chemotaxis protein"/>
    <property type="match status" value="1"/>
</dbReference>
<dbReference type="Pfam" id="PF00015">
    <property type="entry name" value="MCPsignal"/>
    <property type="match status" value="1"/>
</dbReference>
<gene>
    <name evidence="8" type="ORF">OXH55_02460</name>
</gene>
<dbReference type="PANTHER" id="PTHR32089">
    <property type="entry name" value="METHYL-ACCEPTING CHEMOTAXIS PROTEIN MCPB"/>
    <property type="match status" value="1"/>
</dbReference>
<comment type="caution">
    <text evidence="8">The sequence shown here is derived from an EMBL/GenBank/DDBJ whole genome shotgun (WGS) entry which is preliminary data.</text>
</comment>
<keyword evidence="5" id="KW-1133">Transmembrane helix</keyword>
<organism evidence="8 9">
    <name type="scientific">Clostridium ganghwense</name>
    <dbReference type="NCBI Taxonomy" id="312089"/>
    <lineage>
        <taxon>Bacteria</taxon>
        <taxon>Bacillati</taxon>
        <taxon>Bacillota</taxon>
        <taxon>Clostridia</taxon>
        <taxon>Eubacteriales</taxon>
        <taxon>Clostridiaceae</taxon>
        <taxon>Clostridium</taxon>
    </lineage>
</organism>
<evidence type="ECO:0000313" key="8">
    <source>
        <dbReference type="EMBL" id="MCY6369509.1"/>
    </source>
</evidence>
<dbReference type="Proteomes" id="UP001079657">
    <property type="component" value="Unassembled WGS sequence"/>
</dbReference>
<reference evidence="8" key="1">
    <citation type="submission" date="2022-12" db="EMBL/GenBank/DDBJ databases">
        <authorList>
            <person name="Wang J."/>
        </authorList>
    </citation>
    <scope>NUCLEOTIDE SEQUENCE</scope>
    <source>
        <strain evidence="8">HY-42-06</strain>
    </source>
</reference>
<dbReference type="EMBL" id="JAPQES010000001">
    <property type="protein sequence ID" value="MCY6369509.1"/>
    <property type="molecule type" value="Genomic_DNA"/>
</dbReference>
<dbReference type="PROSITE" id="PS50885">
    <property type="entry name" value="HAMP"/>
    <property type="match status" value="1"/>
</dbReference>
<dbReference type="InterPro" id="IPR003660">
    <property type="entry name" value="HAMP_dom"/>
</dbReference>
<dbReference type="SUPFAM" id="SSF58104">
    <property type="entry name" value="Methyl-accepting chemotaxis protein (MCP) signaling domain"/>
    <property type="match status" value="1"/>
</dbReference>
<dbReference type="InterPro" id="IPR004090">
    <property type="entry name" value="Chemotax_Me-accpt_rcpt"/>
</dbReference>
<keyword evidence="5" id="KW-0812">Transmembrane</keyword>
<dbReference type="SMART" id="SM00283">
    <property type="entry name" value="MA"/>
    <property type="match status" value="1"/>
</dbReference>
<dbReference type="PROSITE" id="PS50111">
    <property type="entry name" value="CHEMOTAXIS_TRANSDUC_2"/>
    <property type="match status" value="1"/>
</dbReference>
<feature type="domain" description="HAMP" evidence="7">
    <location>
        <begin position="208"/>
        <end position="260"/>
    </location>
</feature>
<keyword evidence="1 3" id="KW-0807">Transducer</keyword>
<protein>
    <submittedName>
        <fullName evidence="8">Methyl-accepting chemotaxis protein</fullName>
    </submittedName>
</protein>
<evidence type="ECO:0000256" key="5">
    <source>
        <dbReference type="SAM" id="Phobius"/>
    </source>
</evidence>
<feature type="transmembrane region" description="Helical" evidence="5">
    <location>
        <begin position="185"/>
        <end position="207"/>
    </location>
</feature>
<dbReference type="InterPro" id="IPR004089">
    <property type="entry name" value="MCPsignal_dom"/>
</dbReference>
<evidence type="ECO:0000256" key="4">
    <source>
        <dbReference type="SAM" id="Coils"/>
    </source>
</evidence>
<dbReference type="PANTHER" id="PTHR32089:SF112">
    <property type="entry name" value="LYSOZYME-LIKE PROTEIN-RELATED"/>
    <property type="match status" value="1"/>
</dbReference>
<accession>A0ABT4CND6</accession>
<dbReference type="Pfam" id="PF12729">
    <property type="entry name" value="4HB_MCP_1"/>
    <property type="match status" value="1"/>
</dbReference>